<sequence>MADSSELEIQIADRRREISTDRYGMSIGELTSLYTDGDLIVHPEFQRFFRWDDIQKSRLIESILLGIPLPSIFVAASEGGEWELVDGLQRVSTLLQLQGLLVKDDGKKAERLILQGTKYLPALEGKFWPTSAEEERDPSALGAPQRRDIKRARIDVQIIKRDSSSDTKYDLFQRLNSYGSQLTTQELRSCMLVSVDPDFLKWVESLASSESFRRSVQLSERLIDEQYDIELVLRFLVLHNESDIKARDLKNFSSYLDDKTIEMAGQYVEKREELNRAFNTTFELISASCGENAFRRWLPGERRFTGSFLNTSYEVIALGLGFHVAQGSEFRADVESVVKEFWESPDMTTSFATGVSTETRMSRFLPRGRALFDVGASRE</sequence>
<evidence type="ECO:0000313" key="3">
    <source>
        <dbReference type="Proteomes" id="UP000093898"/>
    </source>
</evidence>
<dbReference type="OrthoDB" id="9787127at2"/>
<dbReference type="PANTHER" id="PTHR39639">
    <property type="entry name" value="CHROMOSOME 16, WHOLE GENOME SHOTGUN SEQUENCE"/>
    <property type="match status" value="1"/>
</dbReference>
<reference evidence="2 3" key="1">
    <citation type="submission" date="2016-06" db="EMBL/GenBank/DDBJ databases">
        <authorList>
            <person name="Kjaerup R.B."/>
            <person name="Dalgaard T.S."/>
            <person name="Juul-Madsen H.R."/>
        </authorList>
    </citation>
    <scope>NUCLEOTIDE SEQUENCE [LARGE SCALE GENOMIC DNA]</scope>
    <source>
        <strain evidence="2 3">1127319.6</strain>
    </source>
</reference>
<name>A0A1A3GKF5_MYCMU</name>
<accession>A0A1A3GKF5</accession>
<organism evidence="2 3">
    <name type="scientific">Mycolicibacterium mucogenicum</name>
    <name type="common">Mycobacterium mucogenicum</name>
    <dbReference type="NCBI Taxonomy" id="56689"/>
    <lineage>
        <taxon>Bacteria</taxon>
        <taxon>Bacillati</taxon>
        <taxon>Actinomycetota</taxon>
        <taxon>Actinomycetes</taxon>
        <taxon>Mycobacteriales</taxon>
        <taxon>Mycobacteriaceae</taxon>
        <taxon>Mycolicibacterium</taxon>
    </lineage>
</organism>
<protein>
    <recommendedName>
        <fullName evidence="1">GmrSD restriction endonucleases N-terminal domain-containing protein</fullName>
    </recommendedName>
</protein>
<dbReference type="Proteomes" id="UP000093898">
    <property type="component" value="Unassembled WGS sequence"/>
</dbReference>
<dbReference type="InterPro" id="IPR004919">
    <property type="entry name" value="GmrSD_N"/>
</dbReference>
<dbReference type="AlphaFoldDB" id="A0A1A3GKF5"/>
<dbReference type="RefSeq" id="WP_064986190.1">
    <property type="nucleotide sequence ID" value="NZ_LZLC01000250.1"/>
</dbReference>
<dbReference type="Pfam" id="PF03235">
    <property type="entry name" value="GmrSD_N"/>
    <property type="match status" value="1"/>
</dbReference>
<proteinExistence type="predicted"/>
<evidence type="ECO:0000313" key="2">
    <source>
        <dbReference type="EMBL" id="OBJ36295.1"/>
    </source>
</evidence>
<dbReference type="EMBL" id="LZLC01000250">
    <property type="protein sequence ID" value="OBJ36295.1"/>
    <property type="molecule type" value="Genomic_DNA"/>
</dbReference>
<feature type="domain" description="GmrSD restriction endonucleases N-terminal" evidence="1">
    <location>
        <begin position="30"/>
        <end position="191"/>
    </location>
</feature>
<comment type="caution">
    <text evidence="2">The sequence shown here is derived from an EMBL/GenBank/DDBJ whole genome shotgun (WGS) entry which is preliminary data.</text>
</comment>
<dbReference type="PANTHER" id="PTHR39639:SF1">
    <property type="entry name" value="DUF262 DOMAIN-CONTAINING PROTEIN"/>
    <property type="match status" value="1"/>
</dbReference>
<gene>
    <name evidence="2" type="ORF">A5630_07880</name>
</gene>
<evidence type="ECO:0000259" key="1">
    <source>
        <dbReference type="Pfam" id="PF03235"/>
    </source>
</evidence>